<evidence type="ECO:0000256" key="2">
    <source>
        <dbReference type="ARBA" id="ARBA00022801"/>
    </source>
</evidence>
<accession>A0A316TZC4</accession>
<protein>
    <submittedName>
        <fullName evidence="5">Glycoside hydrolase family 3</fullName>
    </submittedName>
</protein>
<dbReference type="SUPFAM" id="SSF51445">
    <property type="entry name" value="(Trans)glycosidases"/>
    <property type="match status" value="1"/>
</dbReference>
<sequence length="378" mass="41756">MNMKYLNRLAGFISVVLLWCSCSEGQDRPDALPDLQTMAGQMVMVGFNGFEISDTSHVTRDITQYHAGGVILFDYHVPGSSPNRNIDSPPQLRKLIADLQGLSEIPLFIAVDQEGGRVARLKPARGFPEHRSAEYLGGLNNPDSTRHYASDMAGTLSDLGFNVNFAPVVDINLNPENPVIGKIGRSFSDSPEVVVQQASIFLEEFNSEGVLGVLKHFPGHGSAWNDSHLGMADVTDTWRESELEPYAGLTDSNLDFAVMTAHVFNSRLDPDWPATLSEEIQTGILRERFGYDGVLFSDDMQMEAIRSFYGLRESIARAVQAGVDVVVFANNSVYDPDVVPKVIDIIVSLVEEGTLTEERIAESYNRIMNQKRELGLIE</sequence>
<comment type="caution">
    <text evidence="5">The sequence shown here is derived from an EMBL/GenBank/DDBJ whole genome shotgun (WGS) entry which is preliminary data.</text>
</comment>
<evidence type="ECO:0000256" key="1">
    <source>
        <dbReference type="ARBA" id="ARBA00005336"/>
    </source>
</evidence>
<evidence type="ECO:0000259" key="4">
    <source>
        <dbReference type="Pfam" id="PF00933"/>
    </source>
</evidence>
<keyword evidence="6" id="KW-1185">Reference proteome</keyword>
<dbReference type="PANTHER" id="PTHR30480">
    <property type="entry name" value="BETA-HEXOSAMINIDASE-RELATED"/>
    <property type="match status" value="1"/>
</dbReference>
<feature type="domain" description="Glycoside hydrolase family 3 N-terminal" evidence="4">
    <location>
        <begin position="39"/>
        <end position="369"/>
    </location>
</feature>
<comment type="similarity">
    <text evidence="1">Belongs to the glycosyl hydrolase 3 family.</text>
</comment>
<keyword evidence="2 5" id="KW-0378">Hydrolase</keyword>
<dbReference type="GO" id="GO:0004553">
    <property type="term" value="F:hydrolase activity, hydrolyzing O-glycosyl compounds"/>
    <property type="evidence" value="ECO:0007669"/>
    <property type="project" value="InterPro"/>
</dbReference>
<dbReference type="GO" id="GO:0009254">
    <property type="term" value="P:peptidoglycan turnover"/>
    <property type="evidence" value="ECO:0007669"/>
    <property type="project" value="TreeGrafter"/>
</dbReference>
<dbReference type="Gene3D" id="3.20.20.300">
    <property type="entry name" value="Glycoside hydrolase, family 3, N-terminal domain"/>
    <property type="match status" value="1"/>
</dbReference>
<dbReference type="Pfam" id="PF00933">
    <property type="entry name" value="Glyco_hydro_3"/>
    <property type="match status" value="1"/>
</dbReference>
<keyword evidence="3" id="KW-0326">Glycosidase</keyword>
<dbReference type="EMBL" id="QGGB01000010">
    <property type="protein sequence ID" value="PWN05416.1"/>
    <property type="molecule type" value="Genomic_DNA"/>
</dbReference>
<dbReference type="Proteomes" id="UP000245533">
    <property type="component" value="Unassembled WGS sequence"/>
</dbReference>
<name>A0A316TZC4_9BACT</name>
<evidence type="ECO:0000256" key="3">
    <source>
        <dbReference type="ARBA" id="ARBA00023295"/>
    </source>
</evidence>
<evidence type="ECO:0000313" key="5">
    <source>
        <dbReference type="EMBL" id="PWN05416.1"/>
    </source>
</evidence>
<dbReference type="InterPro" id="IPR017853">
    <property type="entry name" value="GH"/>
</dbReference>
<dbReference type="InterPro" id="IPR036962">
    <property type="entry name" value="Glyco_hydro_3_N_sf"/>
</dbReference>
<dbReference type="GO" id="GO:0005975">
    <property type="term" value="P:carbohydrate metabolic process"/>
    <property type="evidence" value="ECO:0007669"/>
    <property type="project" value="InterPro"/>
</dbReference>
<gene>
    <name evidence="5" type="ORF">DDZ15_15225</name>
</gene>
<dbReference type="OrthoDB" id="9805821at2"/>
<organism evidence="5 6">
    <name type="scientific">Rhodohalobacter mucosus</name>
    <dbReference type="NCBI Taxonomy" id="2079485"/>
    <lineage>
        <taxon>Bacteria</taxon>
        <taxon>Pseudomonadati</taxon>
        <taxon>Balneolota</taxon>
        <taxon>Balneolia</taxon>
        <taxon>Balneolales</taxon>
        <taxon>Balneolaceae</taxon>
        <taxon>Rhodohalobacter</taxon>
    </lineage>
</organism>
<dbReference type="PANTHER" id="PTHR30480:SF16">
    <property type="entry name" value="GLYCOSIDE HYDROLASE FAMILY 3 DOMAIN PROTEIN"/>
    <property type="match status" value="1"/>
</dbReference>
<dbReference type="InterPro" id="IPR050226">
    <property type="entry name" value="NagZ_Beta-hexosaminidase"/>
</dbReference>
<dbReference type="AlphaFoldDB" id="A0A316TZC4"/>
<dbReference type="RefSeq" id="WP_109647972.1">
    <property type="nucleotide sequence ID" value="NZ_QGGB01000010.1"/>
</dbReference>
<dbReference type="InterPro" id="IPR001764">
    <property type="entry name" value="Glyco_hydro_3_N"/>
</dbReference>
<evidence type="ECO:0000313" key="6">
    <source>
        <dbReference type="Proteomes" id="UP000245533"/>
    </source>
</evidence>
<proteinExistence type="inferred from homology"/>
<reference evidence="5 6" key="1">
    <citation type="submission" date="2018-05" db="EMBL/GenBank/DDBJ databases">
        <title>Rhodohalobacter halophilus gen. nov., sp. nov., a moderately halophilic member of the family Balneolaceae.</title>
        <authorList>
            <person name="Liu Z.-W."/>
        </authorList>
    </citation>
    <scope>NUCLEOTIDE SEQUENCE [LARGE SCALE GENOMIC DNA]</scope>
    <source>
        <strain evidence="5 6">8A47</strain>
    </source>
</reference>
<dbReference type="PROSITE" id="PS51257">
    <property type="entry name" value="PROKAR_LIPOPROTEIN"/>
    <property type="match status" value="1"/>
</dbReference>